<dbReference type="PANTHER" id="PTHR34427:SF5">
    <property type="entry name" value="DUF4283 DOMAIN-CONTAINING PROTEIN"/>
    <property type="match status" value="1"/>
</dbReference>
<evidence type="ECO:0000313" key="3">
    <source>
        <dbReference type="Proteomes" id="UP000265520"/>
    </source>
</evidence>
<proteinExistence type="predicted"/>
<dbReference type="EMBL" id="LXQA010033072">
    <property type="protein sequence ID" value="MCH96728.1"/>
    <property type="molecule type" value="Genomic_DNA"/>
</dbReference>
<dbReference type="Proteomes" id="UP000265520">
    <property type="component" value="Unassembled WGS sequence"/>
</dbReference>
<reference evidence="2 3" key="1">
    <citation type="journal article" date="2018" name="Front. Plant Sci.">
        <title>Red Clover (Trifolium pratense) and Zigzag Clover (T. medium) - A Picture of Genomic Similarities and Differences.</title>
        <authorList>
            <person name="Dluhosova J."/>
            <person name="Istvanek J."/>
            <person name="Nedelnik J."/>
            <person name="Repkova J."/>
        </authorList>
    </citation>
    <scope>NUCLEOTIDE SEQUENCE [LARGE SCALE GENOMIC DNA]</scope>
    <source>
        <strain evidence="3">cv. 10/8</strain>
        <tissue evidence="2">Leaf</tissue>
    </source>
</reference>
<name>A0A392NCF0_9FABA</name>
<comment type="caution">
    <text evidence="2">The sequence shown here is derived from an EMBL/GenBank/DDBJ whole genome shotgun (WGS) entry which is preliminary data.</text>
</comment>
<feature type="compositionally biased region" description="Polar residues" evidence="1">
    <location>
        <begin position="17"/>
        <end position="31"/>
    </location>
</feature>
<evidence type="ECO:0000313" key="2">
    <source>
        <dbReference type="EMBL" id="MCH96728.1"/>
    </source>
</evidence>
<accession>A0A392NCF0</accession>
<organism evidence="2 3">
    <name type="scientific">Trifolium medium</name>
    <dbReference type="NCBI Taxonomy" id="97028"/>
    <lineage>
        <taxon>Eukaryota</taxon>
        <taxon>Viridiplantae</taxon>
        <taxon>Streptophyta</taxon>
        <taxon>Embryophyta</taxon>
        <taxon>Tracheophyta</taxon>
        <taxon>Spermatophyta</taxon>
        <taxon>Magnoliopsida</taxon>
        <taxon>eudicotyledons</taxon>
        <taxon>Gunneridae</taxon>
        <taxon>Pentapetalae</taxon>
        <taxon>rosids</taxon>
        <taxon>fabids</taxon>
        <taxon>Fabales</taxon>
        <taxon>Fabaceae</taxon>
        <taxon>Papilionoideae</taxon>
        <taxon>50 kb inversion clade</taxon>
        <taxon>NPAAA clade</taxon>
        <taxon>Hologalegina</taxon>
        <taxon>IRL clade</taxon>
        <taxon>Trifolieae</taxon>
        <taxon>Trifolium</taxon>
    </lineage>
</organism>
<feature type="non-terminal residue" evidence="2">
    <location>
        <position position="1"/>
    </location>
</feature>
<evidence type="ECO:0000256" key="1">
    <source>
        <dbReference type="SAM" id="MobiDB-lite"/>
    </source>
</evidence>
<protein>
    <submittedName>
        <fullName evidence="2">DUF4283 domain protein</fullName>
    </submittedName>
</protein>
<sequence>LSRFGRNRSKAPVAQGKASQVNRRFTGDSATKTQADKSFRTALVGETSAPVQLATVTGVETNEILILETEVVEEFLQTLIGSYVGCMRRGVEVKALRLKLFMVGLHSVKLVAMGGSLVLFSRDSNVDVGAPITNVDWWDGMLEDIKPWTPNQVCTKRKLWVRLFGVPLHAWGINTFQRIANRCGEFLGLDSGMENRNRFDMARVQIESSLLGYIDFVIKLRIQGAVFKVRVVEEDVRLRELDSLYLEDQLGWSVAASSCHSGGGGPAVAMLEGLDGDDSDSGASETCQQGYAQKMQGASESTGGICILEKSVGKPLDNTTLCTSIPSIAEKVMGTEEVIVSGKSPGAQSPVLLVDQGRSGQLDVVPPIGCEDDITP</sequence>
<dbReference type="AlphaFoldDB" id="A0A392NCF0"/>
<keyword evidence="3" id="KW-1185">Reference proteome</keyword>
<gene>
    <name evidence="2" type="ORF">A2U01_0017717</name>
</gene>
<feature type="region of interest" description="Disordered" evidence="1">
    <location>
        <begin position="1"/>
        <end position="31"/>
    </location>
</feature>
<dbReference type="PANTHER" id="PTHR34427">
    <property type="entry name" value="DUF4283 DOMAIN PROTEIN"/>
    <property type="match status" value="1"/>
</dbReference>
<feature type="non-terminal residue" evidence="2">
    <location>
        <position position="376"/>
    </location>
</feature>